<dbReference type="Proteomes" id="UP000196694">
    <property type="component" value="Unassembled WGS sequence"/>
</dbReference>
<evidence type="ECO:0000313" key="2">
    <source>
        <dbReference type="EMBL" id="OWJ54429.1"/>
    </source>
</evidence>
<feature type="transmembrane region" description="Helical" evidence="1">
    <location>
        <begin position="20"/>
        <end position="40"/>
    </location>
</feature>
<reference evidence="2 3" key="1">
    <citation type="submission" date="2017-05" db="EMBL/GenBank/DDBJ databases">
        <title>The draft genome of the hyperthermophilic archaeon 'Pyrodictium delaneyi strain Hulk', an iron and nitrate reducer, reveals the capacity for sulfate reduction.</title>
        <authorList>
            <person name="Demey L.M."/>
            <person name="Miller C."/>
            <person name="Manzella M."/>
            <person name="Reguera G."/>
            <person name="Kashefi K."/>
        </authorList>
    </citation>
    <scope>NUCLEOTIDE SEQUENCE [LARGE SCALE GENOMIC DNA]</scope>
    <source>
        <strain evidence="2 3">Hulk</strain>
    </source>
</reference>
<keyword evidence="1" id="KW-1133">Transmembrane helix</keyword>
<protein>
    <submittedName>
        <fullName evidence="2">Uncharacterized protein</fullName>
    </submittedName>
</protein>
<evidence type="ECO:0000256" key="1">
    <source>
        <dbReference type="SAM" id="Phobius"/>
    </source>
</evidence>
<dbReference type="AlphaFoldDB" id="A0A211YN68"/>
<keyword evidence="3" id="KW-1185">Reference proteome</keyword>
<evidence type="ECO:0000313" key="3">
    <source>
        <dbReference type="Proteomes" id="UP000196694"/>
    </source>
</evidence>
<name>A0A211YN68_9CREN</name>
<proteinExistence type="predicted"/>
<sequence>MKRASLVYVHAMYIEFFCYAYAAYFYHLCLAVIHCAATYYHDPRVSSSIRLLASWVAVL</sequence>
<dbReference type="EMBL" id="NCQP01000006">
    <property type="protein sequence ID" value="OWJ54429.1"/>
    <property type="molecule type" value="Genomic_DNA"/>
</dbReference>
<organism evidence="2 3">
    <name type="scientific">Pyrodictium delaneyi</name>
    <dbReference type="NCBI Taxonomy" id="1273541"/>
    <lineage>
        <taxon>Archaea</taxon>
        <taxon>Thermoproteota</taxon>
        <taxon>Thermoprotei</taxon>
        <taxon>Desulfurococcales</taxon>
        <taxon>Pyrodictiaceae</taxon>
        <taxon>Pyrodictium</taxon>
    </lineage>
</organism>
<accession>A0A211YN68</accession>
<gene>
    <name evidence="2" type="ORF">Pdsh_08155</name>
</gene>
<keyword evidence="1" id="KW-0472">Membrane</keyword>
<comment type="caution">
    <text evidence="2">The sequence shown here is derived from an EMBL/GenBank/DDBJ whole genome shotgun (WGS) entry which is preliminary data.</text>
</comment>
<keyword evidence="1" id="KW-0812">Transmembrane</keyword>